<protein>
    <recommendedName>
        <fullName evidence="6">FAD-binding domain-containing protein</fullName>
    </recommendedName>
</protein>
<sequence length="124" mass="14041">MYERALELGVEFRFGVLVTKQELCVPEVTLESGENLGADLLVAADGDLAYLVILRVDEIQDDELWNFVSTPRVCLWAGPECHVMLYPLKNNTLCNIVLLVPDNLPENVTKQPRDLEEMHEISKD</sequence>
<accession>A0A072PA29</accession>
<dbReference type="SUPFAM" id="SSF51905">
    <property type="entry name" value="FAD/NAD(P)-binding domain"/>
    <property type="match status" value="1"/>
</dbReference>
<dbReference type="RefSeq" id="XP_013259301.1">
    <property type="nucleotide sequence ID" value="XM_013403847.1"/>
</dbReference>
<evidence type="ECO:0000256" key="3">
    <source>
        <dbReference type="ARBA" id="ARBA00023033"/>
    </source>
</evidence>
<dbReference type="STRING" id="1182545.A0A072PA29"/>
<comment type="similarity">
    <text evidence="1">Belongs to the paxM FAD-dependent monooxygenase family.</text>
</comment>
<dbReference type="InterPro" id="IPR036188">
    <property type="entry name" value="FAD/NAD-bd_sf"/>
</dbReference>
<keyword evidence="2" id="KW-0560">Oxidoreductase</keyword>
<dbReference type="HOGENOM" id="CLU_2003922_0_0_1"/>
<dbReference type="GeneID" id="25281815"/>
<evidence type="ECO:0000256" key="2">
    <source>
        <dbReference type="ARBA" id="ARBA00023002"/>
    </source>
</evidence>
<reference evidence="4 5" key="1">
    <citation type="submission" date="2013-03" db="EMBL/GenBank/DDBJ databases">
        <title>The Genome Sequence of Exophiala aquamarina CBS 119918.</title>
        <authorList>
            <consortium name="The Broad Institute Genomics Platform"/>
            <person name="Cuomo C."/>
            <person name="de Hoog S."/>
            <person name="Gorbushina A."/>
            <person name="Walker B."/>
            <person name="Young S.K."/>
            <person name="Zeng Q."/>
            <person name="Gargeya S."/>
            <person name="Fitzgerald M."/>
            <person name="Haas B."/>
            <person name="Abouelleil A."/>
            <person name="Allen A.W."/>
            <person name="Alvarado L."/>
            <person name="Arachchi H.M."/>
            <person name="Berlin A.M."/>
            <person name="Chapman S.B."/>
            <person name="Gainer-Dewar J."/>
            <person name="Goldberg J."/>
            <person name="Griggs A."/>
            <person name="Gujja S."/>
            <person name="Hansen M."/>
            <person name="Howarth C."/>
            <person name="Imamovic A."/>
            <person name="Ireland A."/>
            <person name="Larimer J."/>
            <person name="McCowan C."/>
            <person name="Murphy C."/>
            <person name="Pearson M."/>
            <person name="Poon T.W."/>
            <person name="Priest M."/>
            <person name="Roberts A."/>
            <person name="Saif S."/>
            <person name="Shea T."/>
            <person name="Sisk P."/>
            <person name="Sykes S."/>
            <person name="Wortman J."/>
            <person name="Nusbaum C."/>
            <person name="Birren B."/>
        </authorList>
    </citation>
    <scope>NUCLEOTIDE SEQUENCE [LARGE SCALE GENOMIC DNA]</scope>
    <source>
        <strain evidence="4 5">CBS 119918</strain>
    </source>
</reference>
<dbReference type="GO" id="GO:0004497">
    <property type="term" value="F:monooxygenase activity"/>
    <property type="evidence" value="ECO:0007669"/>
    <property type="project" value="UniProtKB-KW"/>
</dbReference>
<evidence type="ECO:0000313" key="4">
    <source>
        <dbReference type="EMBL" id="KEF56711.1"/>
    </source>
</evidence>
<keyword evidence="3" id="KW-0503">Monooxygenase</keyword>
<organism evidence="4 5">
    <name type="scientific">Exophiala aquamarina CBS 119918</name>
    <dbReference type="NCBI Taxonomy" id="1182545"/>
    <lineage>
        <taxon>Eukaryota</taxon>
        <taxon>Fungi</taxon>
        <taxon>Dikarya</taxon>
        <taxon>Ascomycota</taxon>
        <taxon>Pezizomycotina</taxon>
        <taxon>Eurotiomycetes</taxon>
        <taxon>Chaetothyriomycetidae</taxon>
        <taxon>Chaetothyriales</taxon>
        <taxon>Herpotrichiellaceae</taxon>
        <taxon>Exophiala</taxon>
    </lineage>
</organism>
<dbReference type="SUPFAM" id="SSF54373">
    <property type="entry name" value="FAD-linked reductases, C-terminal domain"/>
    <property type="match status" value="1"/>
</dbReference>
<dbReference type="VEuPathDB" id="FungiDB:A1O9_06900"/>
<evidence type="ECO:0000256" key="1">
    <source>
        <dbReference type="ARBA" id="ARBA00007992"/>
    </source>
</evidence>
<dbReference type="EMBL" id="AMGV01000005">
    <property type="protein sequence ID" value="KEF56711.1"/>
    <property type="molecule type" value="Genomic_DNA"/>
</dbReference>
<dbReference type="PANTHER" id="PTHR13789:SF238">
    <property type="entry name" value="PUTATIVE (AFU_ORTHOLOGUE AFUA_2G01680)-RELATED"/>
    <property type="match status" value="1"/>
</dbReference>
<dbReference type="InterPro" id="IPR050493">
    <property type="entry name" value="FAD-dep_Monooxygenase_BioMet"/>
</dbReference>
<comment type="caution">
    <text evidence="4">The sequence shown here is derived from an EMBL/GenBank/DDBJ whole genome shotgun (WGS) entry which is preliminary data.</text>
</comment>
<evidence type="ECO:0000313" key="5">
    <source>
        <dbReference type="Proteomes" id="UP000027920"/>
    </source>
</evidence>
<dbReference type="Proteomes" id="UP000027920">
    <property type="component" value="Unassembled WGS sequence"/>
</dbReference>
<name>A0A072PA29_9EURO</name>
<keyword evidence="5" id="KW-1185">Reference proteome</keyword>
<gene>
    <name evidence="4" type="ORF">A1O9_06900</name>
</gene>
<dbReference type="AlphaFoldDB" id="A0A072PA29"/>
<proteinExistence type="inferred from homology"/>
<dbReference type="Gene3D" id="3.30.9.30">
    <property type="match status" value="1"/>
</dbReference>
<evidence type="ECO:0008006" key="6">
    <source>
        <dbReference type="Google" id="ProtNLM"/>
    </source>
</evidence>
<dbReference type="PANTHER" id="PTHR13789">
    <property type="entry name" value="MONOOXYGENASE"/>
    <property type="match status" value="1"/>
</dbReference>